<dbReference type="PIRSF" id="PIRSF500217">
    <property type="entry name" value="AlgI"/>
    <property type="match status" value="1"/>
</dbReference>
<dbReference type="InterPro" id="IPR004299">
    <property type="entry name" value="MBOAT_fam"/>
</dbReference>
<dbReference type="PIRSF" id="PIRSF016636">
    <property type="entry name" value="AlgI_DltB"/>
    <property type="match status" value="1"/>
</dbReference>
<evidence type="ECO:0000313" key="9">
    <source>
        <dbReference type="EMBL" id="MVB10055.1"/>
    </source>
</evidence>
<evidence type="ECO:0000256" key="4">
    <source>
        <dbReference type="ARBA" id="ARBA00022692"/>
    </source>
</evidence>
<evidence type="ECO:0000256" key="7">
    <source>
        <dbReference type="PIRNR" id="PIRNR016636"/>
    </source>
</evidence>
<keyword evidence="5 8" id="KW-1133">Transmembrane helix</keyword>
<protein>
    <submittedName>
        <fullName evidence="9">Peptidoglycan O-acetyltransferase</fullName>
        <ecNumber evidence="9">2.3.1.-</ecNumber>
    </submittedName>
</protein>
<evidence type="ECO:0000256" key="6">
    <source>
        <dbReference type="ARBA" id="ARBA00023136"/>
    </source>
</evidence>
<evidence type="ECO:0000256" key="1">
    <source>
        <dbReference type="ARBA" id="ARBA00004651"/>
    </source>
</evidence>
<dbReference type="GO" id="GO:0042121">
    <property type="term" value="P:alginic acid biosynthetic process"/>
    <property type="evidence" value="ECO:0007669"/>
    <property type="project" value="InterPro"/>
</dbReference>
<comment type="caution">
    <text evidence="9">The sequence shown here is derived from an EMBL/GenBank/DDBJ whole genome shotgun (WGS) entry which is preliminary data.</text>
</comment>
<feature type="transmembrane region" description="Helical" evidence="8">
    <location>
        <begin position="224"/>
        <end position="242"/>
    </location>
</feature>
<feature type="transmembrane region" description="Helical" evidence="8">
    <location>
        <begin position="6"/>
        <end position="22"/>
    </location>
</feature>
<dbReference type="GO" id="GO:0016746">
    <property type="term" value="F:acyltransferase activity"/>
    <property type="evidence" value="ECO:0007669"/>
    <property type="project" value="UniProtKB-KW"/>
</dbReference>
<dbReference type="EC" id="2.3.1.-" evidence="9"/>
<name>A0A6N8HWT3_9FIRM</name>
<keyword evidence="6 7" id="KW-0472">Membrane</keyword>
<organism evidence="9 10">
    <name type="scientific">Caproicibacter fermentans</name>
    <dbReference type="NCBI Taxonomy" id="2576756"/>
    <lineage>
        <taxon>Bacteria</taxon>
        <taxon>Bacillati</taxon>
        <taxon>Bacillota</taxon>
        <taxon>Clostridia</taxon>
        <taxon>Eubacteriales</taxon>
        <taxon>Acutalibacteraceae</taxon>
        <taxon>Caproicibacter</taxon>
    </lineage>
</organism>
<dbReference type="Proteomes" id="UP000469440">
    <property type="component" value="Unassembled WGS sequence"/>
</dbReference>
<evidence type="ECO:0000256" key="2">
    <source>
        <dbReference type="ARBA" id="ARBA00010323"/>
    </source>
</evidence>
<feature type="transmembrane region" description="Helical" evidence="8">
    <location>
        <begin position="409"/>
        <end position="427"/>
    </location>
</feature>
<reference evidence="9 10" key="1">
    <citation type="submission" date="2019-09" db="EMBL/GenBank/DDBJ databases">
        <title>Genome sequence of Clostridium sp. EA1.</title>
        <authorList>
            <person name="Poehlein A."/>
            <person name="Bengelsdorf F.R."/>
            <person name="Daniel R."/>
        </authorList>
    </citation>
    <scope>NUCLEOTIDE SEQUENCE [LARGE SCALE GENOMIC DNA]</scope>
    <source>
        <strain evidence="9 10">EA1</strain>
    </source>
</reference>
<feature type="transmembrane region" description="Helical" evidence="8">
    <location>
        <begin position="77"/>
        <end position="96"/>
    </location>
</feature>
<evidence type="ECO:0000256" key="3">
    <source>
        <dbReference type="ARBA" id="ARBA00022475"/>
    </source>
</evidence>
<keyword evidence="4 8" id="KW-0812">Transmembrane</keyword>
<dbReference type="GO" id="GO:0005886">
    <property type="term" value="C:plasma membrane"/>
    <property type="evidence" value="ECO:0007669"/>
    <property type="project" value="UniProtKB-SubCell"/>
</dbReference>
<comment type="subcellular location">
    <subcellularLocation>
        <location evidence="1">Cell membrane</location>
        <topology evidence="1">Multi-pass membrane protein</topology>
    </subcellularLocation>
</comment>
<dbReference type="PANTHER" id="PTHR13285:SF18">
    <property type="entry name" value="PROTEIN-CYSTEINE N-PALMITOYLTRANSFERASE RASP"/>
    <property type="match status" value="1"/>
</dbReference>
<feature type="transmembrane region" description="Helical" evidence="8">
    <location>
        <begin position="116"/>
        <end position="136"/>
    </location>
</feature>
<dbReference type="Pfam" id="PF03062">
    <property type="entry name" value="MBOAT"/>
    <property type="match status" value="1"/>
</dbReference>
<comment type="similarity">
    <text evidence="2 7">Belongs to the membrane-bound acyltransferase family.</text>
</comment>
<dbReference type="EMBL" id="VWXL01000018">
    <property type="protein sequence ID" value="MVB10055.1"/>
    <property type="molecule type" value="Genomic_DNA"/>
</dbReference>
<dbReference type="PANTHER" id="PTHR13285">
    <property type="entry name" value="ACYLTRANSFERASE"/>
    <property type="match status" value="1"/>
</dbReference>
<dbReference type="InterPro" id="IPR051085">
    <property type="entry name" value="MB_O-acyltransferase"/>
</dbReference>
<feature type="transmembrane region" description="Helical" evidence="8">
    <location>
        <begin position="48"/>
        <end position="65"/>
    </location>
</feature>
<proteinExistence type="inferred from homology"/>
<evidence type="ECO:0000256" key="5">
    <source>
        <dbReference type="ARBA" id="ARBA00022989"/>
    </source>
</evidence>
<keyword evidence="10" id="KW-1185">Reference proteome</keyword>
<evidence type="ECO:0000313" key="10">
    <source>
        <dbReference type="Proteomes" id="UP000469440"/>
    </source>
</evidence>
<dbReference type="OrthoDB" id="9805788at2"/>
<dbReference type="InterPro" id="IPR028362">
    <property type="entry name" value="AlgI"/>
</dbReference>
<feature type="transmembrane region" description="Helical" evidence="8">
    <location>
        <begin position="306"/>
        <end position="321"/>
    </location>
</feature>
<keyword evidence="3 7" id="KW-1003">Cell membrane</keyword>
<dbReference type="AlphaFoldDB" id="A0A6N8HWT3"/>
<sequence length="475" mass="54538">MVFSSLIFTFAFLPAVLVLYYLCPRGGRNYILFAASMFFYAWGEPKNILLMLVSLALNYLLGILVEHFSGKSKLQKIILVTAILCNLSFLLYYKYFDFAVINSNRFLGTALEIRNIALPLGISFYTFQAISYLVDIYRKDIAAQKNPVFLGINIAFFPHLIAGPIVRYKTIEHQLTERKESFSDFSEGVFRFLVGFNKKVLIANNLAVVADEAFRQGFAQKSSVVMLWLGALCYSLQIYFDFSGYSDMAIGLGKIFGFHFLENFNYPYAATSVKDFWRRWHISMSTWFRDYVYIPLGGSRVKKGRLIFNLFAVWALTGLWHGASWNFVAWGLIYFLLLCFEKLTGILDKLHSPISKGIYRAFTMFCVMLNWVLFRANGLTTGLRYIKAMLGFSHYPFLSDSTVFYFREYGIYLLFGVLFCVPIGNYLKNHLKFLKNPAADRPIGFGVSFAQLALFLISISFIAVSSHNPFIYFNF</sequence>
<feature type="transmembrane region" description="Helical" evidence="8">
    <location>
        <begin position="357"/>
        <end position="374"/>
    </location>
</feature>
<gene>
    <name evidence="9" type="primary">patA_1</name>
    <name evidence="9" type="ORF">CAFE_07280</name>
</gene>
<dbReference type="InterPro" id="IPR024194">
    <property type="entry name" value="Ac/AlaTfrase_AlgI/DltB"/>
</dbReference>
<keyword evidence="7 9" id="KW-0808">Transferase</keyword>
<accession>A0A6N8HWT3</accession>
<evidence type="ECO:0000256" key="8">
    <source>
        <dbReference type="SAM" id="Phobius"/>
    </source>
</evidence>
<feature type="transmembrane region" description="Helical" evidence="8">
    <location>
        <begin position="443"/>
        <end position="464"/>
    </location>
</feature>
<feature type="transmembrane region" description="Helical" evidence="8">
    <location>
        <begin position="148"/>
        <end position="166"/>
    </location>
</feature>
<keyword evidence="7 9" id="KW-0012">Acyltransferase</keyword>